<accession>A0A9Q9SUJ6</accession>
<dbReference type="InterPro" id="IPR010106">
    <property type="entry name" value="RpnA"/>
</dbReference>
<sequence>MPDTHIRFDWAIKRLLRNKANFGVLEGFLSELLHFDITIKTLLESEANQETLDDKTNRVDILAETTDGELVLIEVQNNPQHDYFHRMLYGASKLVTEYLDKGQEYGQIKKVYSINIVYFNLGMGDDYIYSYRGEFIGANLGDILQPTKTQEFKFHINKVADIFPEYYLLKVRNFKDLAKNPLDEWIYFLKNSDIKAEFSAKGIAEAKEALRVTNLSEQERAAYERYINNKRDEASILSTQELETKLQVEQAEIRGIEKGIQQGKQEGIQQGKQEGIQQGKQEEKIAIARSCREQGLDVETIMKITQLSREEIESIENE</sequence>
<dbReference type="NCBIfam" id="TIGR01784">
    <property type="entry name" value="T_den_put_tspse"/>
    <property type="match status" value="1"/>
</dbReference>
<dbReference type="Pfam" id="PF12784">
    <property type="entry name" value="PDDEXK_2"/>
    <property type="match status" value="1"/>
</dbReference>
<dbReference type="Proteomes" id="UP000176944">
    <property type="component" value="Chromosome"/>
</dbReference>
<evidence type="ECO:0000313" key="1">
    <source>
        <dbReference type="EMBL" id="WAN69907.1"/>
    </source>
</evidence>
<reference evidence="1" key="2">
    <citation type="submission" date="2022-10" db="EMBL/GenBank/DDBJ databases">
        <authorList>
            <person name="Ngo T.-E."/>
        </authorList>
    </citation>
    <scope>NUCLEOTIDE SEQUENCE</scope>
    <source>
        <strain evidence="1">JHB</strain>
    </source>
</reference>
<dbReference type="PANTHER" id="PTHR41317:SF1">
    <property type="entry name" value="PD-(D_E)XK NUCLEASE FAMILY TRANSPOSASE"/>
    <property type="match status" value="1"/>
</dbReference>
<reference evidence="1" key="1">
    <citation type="journal article" date="2017" name="Proc. Natl. Acad. Sci. U.S.A.">
        <title>Comparative genomics uncovers the prolific and distinctive metabolic potential of the cyanobacterial genus Moorea.</title>
        <authorList>
            <person name="Leao T."/>
            <person name="Castelao G."/>
            <person name="Korobeynikov A."/>
            <person name="Monroe E.A."/>
            <person name="Podell S."/>
            <person name="Glukhov E."/>
            <person name="Allen E.E."/>
            <person name="Gerwick W.H."/>
            <person name="Gerwick L."/>
        </authorList>
    </citation>
    <scope>NUCLEOTIDE SEQUENCE</scope>
    <source>
        <strain evidence="1">JHB</strain>
    </source>
</reference>
<organism evidence="1">
    <name type="scientific">Moorena producens (strain JHB)</name>
    <dbReference type="NCBI Taxonomy" id="1454205"/>
    <lineage>
        <taxon>Bacteria</taxon>
        <taxon>Bacillati</taxon>
        <taxon>Cyanobacteriota</taxon>
        <taxon>Cyanophyceae</taxon>
        <taxon>Coleofasciculales</taxon>
        <taxon>Coleofasciculaceae</taxon>
        <taxon>Moorena</taxon>
    </lineage>
</organism>
<proteinExistence type="predicted"/>
<protein>
    <submittedName>
        <fullName evidence="1">Rpn family recombination-promoting nuclease/putative transposase</fullName>
    </submittedName>
</protein>
<dbReference type="AlphaFoldDB" id="A0A9Q9SUJ6"/>
<gene>
    <name evidence="1" type="ORF">BJP36_38100</name>
</gene>
<dbReference type="EMBL" id="CP017708">
    <property type="protein sequence ID" value="WAN69907.1"/>
    <property type="molecule type" value="Genomic_DNA"/>
</dbReference>
<dbReference type="PANTHER" id="PTHR41317">
    <property type="entry name" value="PD-(D_E)XK NUCLEASE FAMILY TRANSPOSASE"/>
    <property type="match status" value="1"/>
</dbReference>
<name>A0A9Q9SUJ6_MOOP1</name>